<evidence type="ECO:0000256" key="2">
    <source>
        <dbReference type="ARBA" id="ARBA00022475"/>
    </source>
</evidence>
<reference evidence="8 9" key="1">
    <citation type="submission" date="2019-05" db="EMBL/GenBank/DDBJ databases">
        <title>We sequenced the genome of Paenibacillus hemerocallicola KCTC 33185 for further insight into its adaptation and study the phylogeny of Paenibacillus.</title>
        <authorList>
            <person name="Narsing Rao M.P."/>
        </authorList>
    </citation>
    <scope>NUCLEOTIDE SEQUENCE [LARGE SCALE GENOMIC DNA]</scope>
    <source>
        <strain evidence="8 9">KCTC 33185</strain>
    </source>
</reference>
<dbReference type="EMBL" id="VDCQ01000046">
    <property type="protein sequence ID" value="TNJ63228.1"/>
    <property type="molecule type" value="Genomic_DNA"/>
</dbReference>
<dbReference type="PANTHER" id="PTHR12677:SF59">
    <property type="entry name" value="GOLGI APPARATUS MEMBRANE PROTEIN TVP38-RELATED"/>
    <property type="match status" value="1"/>
</dbReference>
<evidence type="ECO:0000313" key="8">
    <source>
        <dbReference type="EMBL" id="TNJ63228.1"/>
    </source>
</evidence>
<evidence type="ECO:0000256" key="1">
    <source>
        <dbReference type="ARBA" id="ARBA00004651"/>
    </source>
</evidence>
<dbReference type="Pfam" id="PF09335">
    <property type="entry name" value="VTT_dom"/>
    <property type="match status" value="1"/>
</dbReference>
<comment type="subcellular location">
    <subcellularLocation>
        <location evidence="1 6">Cell membrane</location>
        <topology evidence="1 6">Multi-pass membrane protein</topology>
    </subcellularLocation>
</comment>
<keyword evidence="9" id="KW-1185">Reference proteome</keyword>
<dbReference type="PROSITE" id="PS51257">
    <property type="entry name" value="PROKAR_LIPOPROTEIN"/>
    <property type="match status" value="1"/>
</dbReference>
<proteinExistence type="inferred from homology"/>
<keyword evidence="2 6" id="KW-1003">Cell membrane</keyword>
<name>A0A5C4T293_9BACL</name>
<dbReference type="RefSeq" id="WP_139605282.1">
    <property type="nucleotide sequence ID" value="NZ_VDCQ01000046.1"/>
</dbReference>
<evidence type="ECO:0000256" key="5">
    <source>
        <dbReference type="ARBA" id="ARBA00023136"/>
    </source>
</evidence>
<feature type="transmembrane region" description="Helical" evidence="6">
    <location>
        <begin position="118"/>
        <end position="141"/>
    </location>
</feature>
<protein>
    <recommendedName>
        <fullName evidence="6">TVP38/TMEM64 family membrane protein</fullName>
    </recommendedName>
</protein>
<feature type="domain" description="VTT" evidence="7">
    <location>
        <begin position="51"/>
        <end position="169"/>
    </location>
</feature>
<evidence type="ECO:0000313" key="9">
    <source>
        <dbReference type="Proteomes" id="UP000307943"/>
    </source>
</evidence>
<evidence type="ECO:0000256" key="6">
    <source>
        <dbReference type="RuleBase" id="RU366058"/>
    </source>
</evidence>
<organism evidence="8 9">
    <name type="scientific">Paenibacillus hemerocallicola</name>
    <dbReference type="NCBI Taxonomy" id="1172614"/>
    <lineage>
        <taxon>Bacteria</taxon>
        <taxon>Bacillati</taxon>
        <taxon>Bacillota</taxon>
        <taxon>Bacilli</taxon>
        <taxon>Bacillales</taxon>
        <taxon>Paenibacillaceae</taxon>
        <taxon>Paenibacillus</taxon>
    </lineage>
</organism>
<accession>A0A5C4T293</accession>
<feature type="transmembrane region" description="Helical" evidence="6">
    <location>
        <begin position="67"/>
        <end position="88"/>
    </location>
</feature>
<evidence type="ECO:0000256" key="3">
    <source>
        <dbReference type="ARBA" id="ARBA00022692"/>
    </source>
</evidence>
<comment type="caution">
    <text evidence="8">The sequence shown here is derived from an EMBL/GenBank/DDBJ whole genome shotgun (WGS) entry which is preliminary data.</text>
</comment>
<evidence type="ECO:0000256" key="4">
    <source>
        <dbReference type="ARBA" id="ARBA00022989"/>
    </source>
</evidence>
<feature type="transmembrane region" description="Helical" evidence="6">
    <location>
        <begin position="179"/>
        <end position="199"/>
    </location>
</feature>
<dbReference type="AlphaFoldDB" id="A0A5C4T293"/>
<feature type="transmembrane region" description="Helical" evidence="6">
    <location>
        <begin position="6"/>
        <end position="24"/>
    </location>
</feature>
<keyword evidence="3 6" id="KW-0812">Transmembrane</keyword>
<sequence>MKIWQLAVPYAIAIACFFAYKDEIADWMAHHQPSPFVAFGVALCFVLFPVLPYKIVIGTFGYMYGPLLGFLVSWSAASVASVMLYMLVRAGFQKRGRAYLAKFERMDKIAKLMEKHPFAIILAARLIPVLPQALVNVYPAFLSIRMPTYAIASALGKIPSILLFSYLGNQLFVNLHNALIVIGVYAVLLACSWIGYRIWTRRA</sequence>
<dbReference type="GO" id="GO:0005886">
    <property type="term" value="C:plasma membrane"/>
    <property type="evidence" value="ECO:0007669"/>
    <property type="project" value="UniProtKB-SubCell"/>
</dbReference>
<gene>
    <name evidence="8" type="ORF">FE784_26550</name>
</gene>
<evidence type="ECO:0000259" key="7">
    <source>
        <dbReference type="Pfam" id="PF09335"/>
    </source>
</evidence>
<keyword evidence="4 6" id="KW-1133">Transmembrane helix</keyword>
<feature type="transmembrane region" description="Helical" evidence="6">
    <location>
        <begin position="36"/>
        <end position="55"/>
    </location>
</feature>
<dbReference type="InterPro" id="IPR015414">
    <property type="entry name" value="TMEM64"/>
</dbReference>
<comment type="similarity">
    <text evidence="6">Belongs to the TVP38/TMEM64 family.</text>
</comment>
<keyword evidence="5 6" id="KW-0472">Membrane</keyword>
<feature type="transmembrane region" description="Helical" evidence="6">
    <location>
        <begin position="147"/>
        <end position="167"/>
    </location>
</feature>
<dbReference type="InterPro" id="IPR032816">
    <property type="entry name" value="VTT_dom"/>
</dbReference>
<dbReference type="Proteomes" id="UP000307943">
    <property type="component" value="Unassembled WGS sequence"/>
</dbReference>
<dbReference type="OrthoDB" id="2381682at2"/>
<dbReference type="PANTHER" id="PTHR12677">
    <property type="entry name" value="GOLGI APPARATUS MEMBRANE PROTEIN TVP38-RELATED"/>
    <property type="match status" value="1"/>
</dbReference>